<dbReference type="EMBL" id="VUMM01000007">
    <property type="protein sequence ID" value="MSS01496.1"/>
    <property type="molecule type" value="Genomic_DNA"/>
</dbReference>
<proteinExistence type="predicted"/>
<name>A0A7X2N303_9FIRM</name>
<dbReference type="RefSeq" id="WP_154460031.1">
    <property type="nucleotide sequence ID" value="NZ_VUMM01000007.1"/>
</dbReference>
<gene>
    <name evidence="1" type="ORF">FYJ50_05190</name>
</gene>
<dbReference type="Proteomes" id="UP000470082">
    <property type="component" value="Unassembled WGS sequence"/>
</dbReference>
<protein>
    <submittedName>
        <fullName evidence="1">Uncharacterized protein</fullName>
    </submittedName>
</protein>
<dbReference type="AlphaFoldDB" id="A0A7X2N303"/>
<comment type="caution">
    <text evidence="1">The sequence shown here is derived from an EMBL/GenBank/DDBJ whole genome shotgun (WGS) entry which is preliminary data.</text>
</comment>
<evidence type="ECO:0000313" key="1">
    <source>
        <dbReference type="EMBL" id="MSS01496.1"/>
    </source>
</evidence>
<organism evidence="1 2">
    <name type="scientific">Floccifex porci</name>
    <dbReference type="NCBI Taxonomy" id="2606629"/>
    <lineage>
        <taxon>Bacteria</taxon>
        <taxon>Bacillati</taxon>
        <taxon>Bacillota</taxon>
        <taxon>Erysipelotrichia</taxon>
        <taxon>Erysipelotrichales</taxon>
        <taxon>Erysipelotrichaceae</taxon>
        <taxon>Floccifex</taxon>
    </lineage>
</organism>
<reference evidence="1 2" key="1">
    <citation type="submission" date="2019-08" db="EMBL/GenBank/DDBJ databases">
        <title>In-depth cultivation of the pig gut microbiome towards novel bacterial diversity and tailored functional studies.</title>
        <authorList>
            <person name="Wylensek D."/>
            <person name="Hitch T.C.A."/>
            <person name="Clavel T."/>
        </authorList>
    </citation>
    <scope>NUCLEOTIDE SEQUENCE [LARGE SCALE GENOMIC DNA]</scope>
    <source>
        <strain evidence="1 2">LKV-178-WT-2G</strain>
    </source>
</reference>
<accession>A0A7X2N303</accession>
<evidence type="ECO:0000313" key="2">
    <source>
        <dbReference type="Proteomes" id="UP000470082"/>
    </source>
</evidence>
<keyword evidence="2" id="KW-1185">Reference proteome</keyword>
<sequence>MITDYINAFINQKITFYEDIHYYRILYLFSGTIQIFGKIQISLHAQQLILLPPCFSQKEEISGHCTFLTILLDLDTLDKDIILKPVYVEQKEIQNFIQNSLEQNDQIKIQIVNQLLNKLHEFR</sequence>